<organism evidence="2 3">
    <name type="scientific">Frankia casuarinae (strain DSM 45818 / CECT 9043 / HFP020203 / CcI3)</name>
    <dbReference type="NCBI Taxonomy" id="106370"/>
    <lineage>
        <taxon>Bacteria</taxon>
        <taxon>Bacillati</taxon>
        <taxon>Actinomycetota</taxon>
        <taxon>Actinomycetes</taxon>
        <taxon>Frankiales</taxon>
        <taxon>Frankiaceae</taxon>
        <taxon>Frankia</taxon>
    </lineage>
</organism>
<dbReference type="STRING" id="106370.Francci3_3302"/>
<dbReference type="Proteomes" id="UP000001937">
    <property type="component" value="Chromosome"/>
</dbReference>
<keyword evidence="3" id="KW-1185">Reference proteome</keyword>
<name>Q2J7T3_FRACC</name>
<dbReference type="KEGG" id="fra:Francci3_3302"/>
<dbReference type="AlphaFoldDB" id="Q2J7T3"/>
<evidence type="ECO:0000313" key="2">
    <source>
        <dbReference type="EMBL" id="ABD12659.1"/>
    </source>
</evidence>
<dbReference type="HOGENOM" id="CLU_945799_0_0_11"/>
<sequence>MARSWMTDLAGPRLKVARLHPSGLLLDFPFAPPPGSAVYVATFWPEPAAPSGWSFAQWQRGPHHRGVQLPQIADLGDVVGFRAVTRPQLGNVPPPAVRSGVPQPPPAANVVEWWGYLHAVERGALVLHGPHPSLPAAYAAAQHALAAQVWAGEPAGTTPRGGPAGSLGVHPSRERAWREPAQPPAAVSLTWHGDTATVSDPRFGWLHVPADDLAAALTRRSDELVRALQPLIRGIDGTEPPVTLAALAALHLPDLPNIHAPTPPPGPSTPEPPAPEPSTPEPPASTGPDLDGPS</sequence>
<protein>
    <submittedName>
        <fullName evidence="2">Uncharacterized protein</fullName>
    </submittedName>
</protein>
<evidence type="ECO:0000256" key="1">
    <source>
        <dbReference type="SAM" id="MobiDB-lite"/>
    </source>
</evidence>
<gene>
    <name evidence="2" type="ordered locus">Francci3_3302</name>
</gene>
<accession>Q2J7T3</accession>
<dbReference type="RefSeq" id="WP_011437686.1">
    <property type="nucleotide sequence ID" value="NC_007777.1"/>
</dbReference>
<evidence type="ECO:0000313" key="3">
    <source>
        <dbReference type="Proteomes" id="UP000001937"/>
    </source>
</evidence>
<feature type="region of interest" description="Disordered" evidence="1">
    <location>
        <begin position="254"/>
        <end position="294"/>
    </location>
</feature>
<proteinExistence type="predicted"/>
<feature type="compositionally biased region" description="Pro residues" evidence="1">
    <location>
        <begin position="261"/>
        <end position="285"/>
    </location>
</feature>
<reference evidence="2 3" key="1">
    <citation type="journal article" date="2007" name="Genome Res.">
        <title>Genome characteristics of facultatively symbiotic Frankia sp. strains reflect host range and host plant biogeography.</title>
        <authorList>
            <person name="Normand P."/>
            <person name="Lapierre P."/>
            <person name="Tisa L.S."/>
            <person name="Gogarten J.P."/>
            <person name="Alloisio N."/>
            <person name="Bagnarol E."/>
            <person name="Bassi C.A."/>
            <person name="Berry A.M."/>
            <person name="Bickhart D.M."/>
            <person name="Choisne N."/>
            <person name="Couloux A."/>
            <person name="Cournoyer B."/>
            <person name="Cruveiller S."/>
            <person name="Daubin V."/>
            <person name="Demange N."/>
            <person name="Francino M.P."/>
            <person name="Goltsman E."/>
            <person name="Huang Y."/>
            <person name="Kopp O.R."/>
            <person name="Labarre L."/>
            <person name="Lapidus A."/>
            <person name="Lavire C."/>
            <person name="Marechal J."/>
            <person name="Martinez M."/>
            <person name="Mastronunzio J.E."/>
            <person name="Mullin B.C."/>
            <person name="Niemann J."/>
            <person name="Pujic P."/>
            <person name="Rawnsley T."/>
            <person name="Rouy Z."/>
            <person name="Schenowitz C."/>
            <person name="Sellstedt A."/>
            <person name="Tavares F."/>
            <person name="Tomkins J.P."/>
            <person name="Vallenet D."/>
            <person name="Valverde C."/>
            <person name="Wall L.G."/>
            <person name="Wang Y."/>
            <person name="Medigue C."/>
            <person name="Benson D.R."/>
        </authorList>
    </citation>
    <scope>NUCLEOTIDE SEQUENCE [LARGE SCALE GENOMIC DNA]</scope>
    <source>
        <strain evidence="3">DSM 45818 / CECT 9043 / CcI3</strain>
    </source>
</reference>
<dbReference type="EMBL" id="CP000249">
    <property type="protein sequence ID" value="ABD12659.1"/>
    <property type="molecule type" value="Genomic_DNA"/>
</dbReference>